<evidence type="ECO:0000313" key="2">
    <source>
        <dbReference type="Proteomes" id="UP000199541"/>
    </source>
</evidence>
<feature type="non-terminal residue" evidence="1">
    <location>
        <position position="44"/>
    </location>
</feature>
<dbReference type="Gene3D" id="3.40.718.10">
    <property type="entry name" value="Isopropylmalate Dehydrogenase"/>
    <property type="match status" value="1"/>
</dbReference>
<comment type="caution">
    <text evidence="1">The sequence shown here is derived from an EMBL/GenBank/DDBJ whole genome shotgun (WGS) entry which is preliminary data.</text>
</comment>
<keyword evidence="2" id="KW-1185">Reference proteome</keyword>
<proteinExistence type="predicted"/>
<gene>
    <name evidence="1" type="ORF">SAMN05444006_1691</name>
</gene>
<organism evidence="1 2">
    <name type="scientific">Allgaiera indica</name>
    <dbReference type="NCBI Taxonomy" id="765699"/>
    <lineage>
        <taxon>Bacteria</taxon>
        <taxon>Pseudomonadati</taxon>
        <taxon>Pseudomonadota</taxon>
        <taxon>Alphaproteobacteria</taxon>
        <taxon>Rhodobacterales</taxon>
        <taxon>Paracoccaceae</taxon>
        <taxon>Allgaiera</taxon>
    </lineage>
</organism>
<accession>A0A1H3GAI5</accession>
<sequence length="44" mass="4405">MATRRHRIAAIPGDGIGTEVVAAGLEVLEAVAARDGGFALDVTG</sequence>
<dbReference type="Proteomes" id="UP000199541">
    <property type="component" value="Unassembled WGS sequence"/>
</dbReference>
<reference evidence="1 2" key="1">
    <citation type="submission" date="2016-10" db="EMBL/GenBank/DDBJ databases">
        <authorList>
            <person name="Varghese N."/>
            <person name="Submissions S."/>
        </authorList>
    </citation>
    <scope>NUCLEOTIDE SEQUENCE [LARGE SCALE GENOMIC DNA]</scope>
    <source>
        <strain evidence="1 2">DSM 24802</strain>
    </source>
</reference>
<protein>
    <submittedName>
        <fullName evidence="1">Tartrate dehydrogenase/decarboxylase / D-malate dehydrogenase</fullName>
    </submittedName>
</protein>
<dbReference type="SUPFAM" id="SSF53659">
    <property type="entry name" value="Isocitrate/Isopropylmalate dehydrogenase-like"/>
    <property type="match status" value="1"/>
</dbReference>
<dbReference type="EMBL" id="FNOB01000069">
    <property type="protein sequence ID" value="SDX99658.1"/>
    <property type="molecule type" value="Genomic_DNA"/>
</dbReference>
<name>A0A1H3GAI5_9RHOB</name>
<evidence type="ECO:0000313" key="1">
    <source>
        <dbReference type="EMBL" id="SDX99658.1"/>
    </source>
</evidence>